<dbReference type="EMBL" id="KI963952">
    <property type="protein sequence ID" value="EUC47454.1"/>
    <property type="molecule type" value="Genomic_DNA"/>
</dbReference>
<keyword evidence="3" id="KW-1185">Reference proteome</keyword>
<name>W6ZJ29_COCMI</name>
<evidence type="ECO:0000313" key="3">
    <source>
        <dbReference type="Proteomes" id="UP000054032"/>
    </source>
</evidence>
<sequence length="68" mass="7716">GKHAIPIFLVEAEPQMFQRKTAAGTLTVWCLHLFFLLFVQAPYSQSSPRILRIRDTMHHAATFCGTLT</sequence>
<dbReference type="HOGENOM" id="CLU_2800823_0_0_1"/>
<keyword evidence="1" id="KW-0472">Membrane</keyword>
<organism evidence="2 3">
    <name type="scientific">Bipolaris oryzae ATCC 44560</name>
    <dbReference type="NCBI Taxonomy" id="930090"/>
    <lineage>
        <taxon>Eukaryota</taxon>
        <taxon>Fungi</taxon>
        <taxon>Dikarya</taxon>
        <taxon>Ascomycota</taxon>
        <taxon>Pezizomycotina</taxon>
        <taxon>Dothideomycetes</taxon>
        <taxon>Pleosporomycetidae</taxon>
        <taxon>Pleosporales</taxon>
        <taxon>Pleosporineae</taxon>
        <taxon>Pleosporaceae</taxon>
        <taxon>Bipolaris</taxon>
    </lineage>
</organism>
<evidence type="ECO:0000256" key="1">
    <source>
        <dbReference type="SAM" id="Phobius"/>
    </source>
</evidence>
<feature type="non-terminal residue" evidence="2">
    <location>
        <position position="1"/>
    </location>
</feature>
<dbReference type="KEGG" id="bor:COCMIDRAFT_89967"/>
<reference evidence="2 3" key="1">
    <citation type="journal article" date="2013" name="PLoS Genet.">
        <title>Comparative genome structure, secondary metabolite, and effector coding capacity across Cochliobolus pathogens.</title>
        <authorList>
            <person name="Condon B.J."/>
            <person name="Leng Y."/>
            <person name="Wu D."/>
            <person name="Bushley K.E."/>
            <person name="Ohm R.A."/>
            <person name="Otillar R."/>
            <person name="Martin J."/>
            <person name="Schackwitz W."/>
            <person name="Grimwood J."/>
            <person name="MohdZainudin N."/>
            <person name="Xue C."/>
            <person name="Wang R."/>
            <person name="Manning V.A."/>
            <person name="Dhillon B."/>
            <person name="Tu Z.J."/>
            <person name="Steffenson B.J."/>
            <person name="Salamov A."/>
            <person name="Sun H."/>
            <person name="Lowry S."/>
            <person name="LaButti K."/>
            <person name="Han J."/>
            <person name="Copeland A."/>
            <person name="Lindquist E."/>
            <person name="Barry K."/>
            <person name="Schmutz J."/>
            <person name="Baker S.E."/>
            <person name="Ciuffetti L.M."/>
            <person name="Grigoriev I.V."/>
            <person name="Zhong S."/>
            <person name="Turgeon B.G."/>
        </authorList>
    </citation>
    <scope>NUCLEOTIDE SEQUENCE [LARGE SCALE GENOMIC DNA]</scope>
    <source>
        <strain evidence="2 3">ATCC 44560</strain>
    </source>
</reference>
<evidence type="ECO:0000313" key="2">
    <source>
        <dbReference type="EMBL" id="EUC47454.1"/>
    </source>
</evidence>
<dbReference type="RefSeq" id="XP_007686017.1">
    <property type="nucleotide sequence ID" value="XM_007687827.1"/>
</dbReference>
<keyword evidence="1" id="KW-0812">Transmembrane</keyword>
<dbReference type="OrthoDB" id="10369269at2759"/>
<dbReference type="AlphaFoldDB" id="W6ZJ29"/>
<dbReference type="GeneID" id="19127588"/>
<dbReference type="Proteomes" id="UP000054032">
    <property type="component" value="Unassembled WGS sequence"/>
</dbReference>
<protein>
    <submittedName>
        <fullName evidence="2">Uncharacterized protein</fullName>
    </submittedName>
</protein>
<feature type="transmembrane region" description="Helical" evidence="1">
    <location>
        <begin position="26"/>
        <end position="44"/>
    </location>
</feature>
<proteinExistence type="predicted"/>
<keyword evidence="1" id="KW-1133">Transmembrane helix</keyword>
<gene>
    <name evidence="2" type="ORF">COCMIDRAFT_89967</name>
</gene>
<accession>W6ZJ29</accession>